<dbReference type="InterPro" id="IPR008628">
    <property type="entry name" value="GPP34-like"/>
</dbReference>
<evidence type="ECO:0000256" key="4">
    <source>
        <dbReference type="ARBA" id="ARBA00023136"/>
    </source>
</evidence>
<sequence length="451" mass="49224">MAVTLVRPLSSTSPDGFSIAEAFTLLSLAVPKAAGSLAAWSDADFALAGAHLMDLSFQDRIDSDLDTVFAVRPSDPHDAAPPLALTILDRLGGRAPMAVMLNEVVGRVGELRSETLASLAAKGAVHVRAQNILWDFVQSKIVGHAAAEVDGIRDPLMALIETDDLPDPEQAALISLLHACGMIGAVFERAYPDRWLPGHDSRVDALRRMDLVGRGVADALVVMRQRLSTYLLDAGDVPKPAKPAKKKSAAARPAYVRSKTTWEWRAFWPADDAVDIPLSFGRLKDKVARAEEKNRDVYLFVHGKRDNIKFRGEGLKVKPIIEAFDEFSAFAPSEKITFPTRASVLAAIFPRFNEIEAKLASRDELLAALSATGYRPSVIEVVKTRRDYQGVFGVHVELATLWVDQRKFHSISLESRYLTALRVLARGIPIGNGIVGGYGAFLERVALNRIG</sequence>
<evidence type="ECO:0000256" key="1">
    <source>
        <dbReference type="ARBA" id="ARBA00004255"/>
    </source>
</evidence>
<dbReference type="OrthoDB" id="6237461at2"/>
<keyword evidence="4" id="KW-0472">Membrane</keyword>
<evidence type="ECO:0000256" key="2">
    <source>
        <dbReference type="ARBA" id="ARBA00023034"/>
    </source>
</evidence>
<name>A0A1X7NDW8_9HYPH</name>
<dbReference type="GO" id="GO:0070273">
    <property type="term" value="F:phosphatidylinositol-4-phosphate binding"/>
    <property type="evidence" value="ECO:0007669"/>
    <property type="project" value="InterPro"/>
</dbReference>
<keyword evidence="3" id="KW-0446">Lipid-binding</keyword>
<evidence type="ECO:0000313" key="5">
    <source>
        <dbReference type="EMBL" id="SMH35872.1"/>
    </source>
</evidence>
<protein>
    <submittedName>
        <fullName evidence="5">Golgi phosphoprotein 3 (GPP34)</fullName>
    </submittedName>
</protein>
<gene>
    <name evidence="5" type="ORF">SAMN02982922_1656</name>
</gene>
<dbReference type="EMBL" id="FXBL01000004">
    <property type="protein sequence ID" value="SMH35872.1"/>
    <property type="molecule type" value="Genomic_DNA"/>
</dbReference>
<organism evidence="5 6">
    <name type="scientific">Mesorhizobium australicum</name>
    <dbReference type="NCBI Taxonomy" id="536018"/>
    <lineage>
        <taxon>Bacteria</taxon>
        <taxon>Pseudomonadati</taxon>
        <taxon>Pseudomonadota</taxon>
        <taxon>Alphaproteobacteria</taxon>
        <taxon>Hyphomicrobiales</taxon>
        <taxon>Phyllobacteriaceae</taxon>
        <taxon>Mesorhizobium</taxon>
    </lineage>
</organism>
<dbReference type="GO" id="GO:0005737">
    <property type="term" value="C:cytoplasm"/>
    <property type="evidence" value="ECO:0007669"/>
    <property type="project" value="UniProtKB-ARBA"/>
</dbReference>
<dbReference type="InterPro" id="IPR038261">
    <property type="entry name" value="GPP34-like_sf"/>
</dbReference>
<dbReference type="AlphaFoldDB" id="A0A1X7NDW8"/>
<reference evidence="5 6" key="1">
    <citation type="submission" date="2017-04" db="EMBL/GenBank/DDBJ databases">
        <authorList>
            <person name="Afonso C.L."/>
            <person name="Miller P.J."/>
            <person name="Scott M.A."/>
            <person name="Spackman E."/>
            <person name="Goraichik I."/>
            <person name="Dimitrov K.M."/>
            <person name="Suarez D.L."/>
            <person name="Swayne D.E."/>
        </authorList>
    </citation>
    <scope>NUCLEOTIDE SEQUENCE [LARGE SCALE GENOMIC DNA]</scope>
    <source>
        <strain evidence="5 6">B5P</strain>
    </source>
</reference>
<keyword evidence="6" id="KW-1185">Reference proteome</keyword>
<keyword evidence="2" id="KW-0333">Golgi apparatus</keyword>
<dbReference type="Pfam" id="PF05719">
    <property type="entry name" value="GPP34"/>
    <property type="match status" value="1"/>
</dbReference>
<accession>A0A1X7NDW8</accession>
<evidence type="ECO:0000256" key="3">
    <source>
        <dbReference type="ARBA" id="ARBA00023121"/>
    </source>
</evidence>
<comment type="subcellular location">
    <subcellularLocation>
        <location evidence="1">Golgi apparatus membrane</location>
        <topology evidence="1">Peripheral membrane protein</topology>
        <orientation evidence="1">Cytoplasmic side</orientation>
    </subcellularLocation>
</comment>
<dbReference type="Gene3D" id="1.10.3630.10">
    <property type="entry name" value="yeast vps74-n-term truncation variant domain like"/>
    <property type="match status" value="1"/>
</dbReference>
<dbReference type="Proteomes" id="UP000193083">
    <property type="component" value="Unassembled WGS sequence"/>
</dbReference>
<dbReference type="GO" id="GO:0012505">
    <property type="term" value="C:endomembrane system"/>
    <property type="evidence" value="ECO:0007669"/>
    <property type="project" value="UniProtKB-ARBA"/>
</dbReference>
<evidence type="ECO:0000313" key="6">
    <source>
        <dbReference type="Proteomes" id="UP000193083"/>
    </source>
</evidence>
<proteinExistence type="predicted"/>